<keyword evidence="3" id="KW-1185">Reference proteome</keyword>
<reference evidence="2 3" key="1">
    <citation type="journal article" date="2012" name="Proc. Natl. Acad. Sci. U.S.A.">
        <title>Comparative genomics of Ceriporiopsis subvermispora and Phanerochaete chrysosporium provide insight into selective ligninolysis.</title>
        <authorList>
            <person name="Fernandez-Fueyo E."/>
            <person name="Ruiz-Duenas F.J."/>
            <person name="Ferreira P."/>
            <person name="Floudas D."/>
            <person name="Hibbett D.S."/>
            <person name="Canessa P."/>
            <person name="Larrondo L.F."/>
            <person name="James T.Y."/>
            <person name="Seelenfreund D."/>
            <person name="Lobos S."/>
            <person name="Polanco R."/>
            <person name="Tello M."/>
            <person name="Honda Y."/>
            <person name="Watanabe T."/>
            <person name="Watanabe T."/>
            <person name="Ryu J.S."/>
            <person name="Kubicek C.P."/>
            <person name="Schmoll M."/>
            <person name="Gaskell J."/>
            <person name="Hammel K.E."/>
            <person name="St John F.J."/>
            <person name="Vanden Wymelenberg A."/>
            <person name="Sabat G."/>
            <person name="Splinter BonDurant S."/>
            <person name="Syed K."/>
            <person name="Yadav J.S."/>
            <person name="Doddapaneni H."/>
            <person name="Subramanian V."/>
            <person name="Lavin J.L."/>
            <person name="Oguiza J.A."/>
            <person name="Perez G."/>
            <person name="Pisabarro A.G."/>
            <person name="Ramirez L."/>
            <person name="Santoyo F."/>
            <person name="Master E."/>
            <person name="Coutinho P.M."/>
            <person name="Henrissat B."/>
            <person name="Lombard V."/>
            <person name="Magnuson J.K."/>
            <person name="Kuees U."/>
            <person name="Hori C."/>
            <person name="Igarashi K."/>
            <person name="Samejima M."/>
            <person name="Held B.W."/>
            <person name="Barry K.W."/>
            <person name="LaButti K.M."/>
            <person name="Lapidus A."/>
            <person name="Lindquist E.A."/>
            <person name="Lucas S.M."/>
            <person name="Riley R."/>
            <person name="Salamov A.A."/>
            <person name="Hoffmeister D."/>
            <person name="Schwenk D."/>
            <person name="Hadar Y."/>
            <person name="Yarden O."/>
            <person name="de Vries R.P."/>
            <person name="Wiebenga A."/>
            <person name="Stenlid J."/>
            <person name="Eastwood D."/>
            <person name="Grigoriev I.V."/>
            <person name="Berka R.M."/>
            <person name="Blanchette R.A."/>
            <person name="Kersten P."/>
            <person name="Martinez A.T."/>
            <person name="Vicuna R."/>
            <person name="Cullen D."/>
        </authorList>
    </citation>
    <scope>NUCLEOTIDE SEQUENCE [LARGE SCALE GENOMIC DNA]</scope>
    <source>
        <strain evidence="2 3">B</strain>
    </source>
</reference>
<feature type="region of interest" description="Disordered" evidence="1">
    <location>
        <begin position="1"/>
        <end position="93"/>
    </location>
</feature>
<evidence type="ECO:0000256" key="1">
    <source>
        <dbReference type="SAM" id="MobiDB-lite"/>
    </source>
</evidence>
<dbReference type="Proteomes" id="UP000016930">
    <property type="component" value="Unassembled WGS sequence"/>
</dbReference>
<proteinExistence type="predicted"/>
<dbReference type="AlphaFoldDB" id="M2QVR5"/>
<organism evidence="2 3">
    <name type="scientific">Ceriporiopsis subvermispora (strain B)</name>
    <name type="common">White-rot fungus</name>
    <name type="synonym">Gelatoporia subvermispora</name>
    <dbReference type="NCBI Taxonomy" id="914234"/>
    <lineage>
        <taxon>Eukaryota</taxon>
        <taxon>Fungi</taxon>
        <taxon>Dikarya</taxon>
        <taxon>Basidiomycota</taxon>
        <taxon>Agaricomycotina</taxon>
        <taxon>Agaricomycetes</taxon>
        <taxon>Polyporales</taxon>
        <taxon>Gelatoporiaceae</taxon>
        <taxon>Gelatoporia</taxon>
    </lineage>
</organism>
<dbReference type="OrthoDB" id="3050608at2759"/>
<feature type="compositionally biased region" description="Polar residues" evidence="1">
    <location>
        <begin position="1"/>
        <end position="17"/>
    </location>
</feature>
<evidence type="ECO:0000313" key="3">
    <source>
        <dbReference type="Proteomes" id="UP000016930"/>
    </source>
</evidence>
<dbReference type="EMBL" id="KB445798">
    <property type="protein sequence ID" value="EMD36190.1"/>
    <property type="molecule type" value="Genomic_DNA"/>
</dbReference>
<gene>
    <name evidence="2" type="ORF">CERSUDRAFT_95538</name>
</gene>
<sequence>MDNTYDQQSQNQGTDQSGFNAGGQGVGGAYDQMSSAANSGSERGGEDHMGGGQGSFGSGVAGGGGQAPSNQQQQQQGQGQPAEKQDWLDKGLQGLSKKAGYNLSAQNADKIGDFANKEAKQYEGRNIPGVQ</sequence>
<accession>M2QVR5</accession>
<feature type="compositionally biased region" description="Polar residues" evidence="1">
    <location>
        <begin position="32"/>
        <end position="41"/>
    </location>
</feature>
<feature type="compositionally biased region" description="Gly residues" evidence="1">
    <location>
        <begin position="50"/>
        <end position="66"/>
    </location>
</feature>
<dbReference type="HOGENOM" id="CLU_162808_0_0_1"/>
<feature type="compositionally biased region" description="Low complexity" evidence="1">
    <location>
        <begin position="67"/>
        <end position="80"/>
    </location>
</feature>
<protein>
    <submittedName>
        <fullName evidence="2">Uncharacterized protein</fullName>
    </submittedName>
</protein>
<evidence type="ECO:0000313" key="2">
    <source>
        <dbReference type="EMBL" id="EMD36190.1"/>
    </source>
</evidence>
<name>M2QVR5_CERS8</name>